<comment type="caution">
    <text evidence="4">The sequence shown here is derived from an EMBL/GenBank/DDBJ whole genome shotgun (WGS) entry which is preliminary data.</text>
</comment>
<evidence type="ECO:0000313" key="4">
    <source>
        <dbReference type="EMBL" id="MBY8887026.1"/>
    </source>
</evidence>
<dbReference type="Gene3D" id="3.40.50.150">
    <property type="entry name" value="Vaccinia Virus protein VP39"/>
    <property type="match status" value="1"/>
</dbReference>
<dbReference type="InterPro" id="IPR002935">
    <property type="entry name" value="SAM_O-MeTrfase"/>
</dbReference>
<keyword evidence="1" id="KW-0489">Methyltransferase</keyword>
<gene>
    <name evidence="4" type="ORF">K7472_19530</name>
</gene>
<dbReference type="PANTHER" id="PTHR10509:SF14">
    <property type="entry name" value="CAFFEOYL-COA O-METHYLTRANSFERASE 3-RELATED"/>
    <property type="match status" value="1"/>
</dbReference>
<name>A0ABS7QWE9_9ACTN</name>
<dbReference type="InterPro" id="IPR050362">
    <property type="entry name" value="Cation-dep_OMT"/>
</dbReference>
<dbReference type="InterPro" id="IPR029063">
    <property type="entry name" value="SAM-dependent_MTases_sf"/>
</dbReference>
<keyword evidence="2" id="KW-0808">Transferase</keyword>
<evidence type="ECO:0000256" key="2">
    <source>
        <dbReference type="ARBA" id="ARBA00022679"/>
    </source>
</evidence>
<accession>A0ABS7QWE9</accession>
<keyword evidence="5" id="KW-1185">Reference proteome</keyword>
<dbReference type="PROSITE" id="PS51682">
    <property type="entry name" value="SAM_OMT_I"/>
    <property type="match status" value="1"/>
</dbReference>
<protein>
    <submittedName>
        <fullName evidence="4">O-methyltransferase</fullName>
    </submittedName>
</protein>
<reference evidence="4 5" key="1">
    <citation type="submission" date="2021-08" db="EMBL/GenBank/DDBJ databases">
        <title>Streptomyces sp. PTM05 isolated from lichen.</title>
        <authorList>
            <person name="Somphong A."/>
            <person name="Phongsopitanun W."/>
            <person name="Tanasupawat S."/>
        </authorList>
    </citation>
    <scope>NUCLEOTIDE SEQUENCE [LARGE SCALE GENOMIC DNA]</scope>
    <source>
        <strain evidence="4 5">Ptm05</strain>
    </source>
</reference>
<dbReference type="Pfam" id="PF01596">
    <property type="entry name" value="Methyltransf_3"/>
    <property type="match status" value="1"/>
</dbReference>
<organism evidence="4 5">
    <name type="scientific">Streptantibioticus parmotrematis</name>
    <dbReference type="NCBI Taxonomy" id="2873249"/>
    <lineage>
        <taxon>Bacteria</taxon>
        <taxon>Bacillati</taxon>
        <taxon>Actinomycetota</taxon>
        <taxon>Actinomycetes</taxon>
        <taxon>Kitasatosporales</taxon>
        <taxon>Streptomycetaceae</taxon>
        <taxon>Streptantibioticus</taxon>
    </lineage>
</organism>
<evidence type="ECO:0000256" key="3">
    <source>
        <dbReference type="ARBA" id="ARBA00022691"/>
    </source>
</evidence>
<evidence type="ECO:0000256" key="1">
    <source>
        <dbReference type="ARBA" id="ARBA00022603"/>
    </source>
</evidence>
<evidence type="ECO:0000313" key="5">
    <source>
        <dbReference type="Proteomes" id="UP001198565"/>
    </source>
</evidence>
<dbReference type="EMBL" id="JAINVZ010000013">
    <property type="protein sequence ID" value="MBY8887026.1"/>
    <property type="molecule type" value="Genomic_DNA"/>
</dbReference>
<dbReference type="SUPFAM" id="SSF53335">
    <property type="entry name" value="S-adenosyl-L-methionine-dependent methyltransferases"/>
    <property type="match status" value="1"/>
</dbReference>
<proteinExistence type="predicted"/>
<dbReference type="CDD" id="cd02440">
    <property type="entry name" value="AdoMet_MTases"/>
    <property type="match status" value="1"/>
</dbReference>
<keyword evidence="3" id="KW-0949">S-adenosyl-L-methionine</keyword>
<dbReference type="PANTHER" id="PTHR10509">
    <property type="entry name" value="O-METHYLTRANSFERASE-RELATED"/>
    <property type="match status" value="1"/>
</dbReference>
<dbReference type="Proteomes" id="UP001198565">
    <property type="component" value="Unassembled WGS sequence"/>
</dbReference>
<sequence length="216" mass="23518">MKAVPVSPELIDYVQQQAGPLSPTQRWLIDRTRALGQAFEMQIPPEQGQFLTLLARSIGASRIVEVGTFTGYSTLALAAGLGPEGQVLTCDLSDEWTAVAQEAWREAGVADRIELKLGRAADTLRALPTEPTIDLAFIDADKVGYVEYWELLVPRIRPGGLLLVDNVLYYGDAVSPDAVGNARAIREFNAHVLADDRVESVLLTIADGLTVARKKF</sequence>